<dbReference type="RefSeq" id="WP_274053625.1">
    <property type="nucleotide sequence ID" value="NZ_CP059693.1"/>
</dbReference>
<proteinExistence type="predicted"/>
<evidence type="ECO:0008006" key="3">
    <source>
        <dbReference type="Google" id="ProtNLM"/>
    </source>
</evidence>
<accession>A0ABY7VJN8</accession>
<reference evidence="1 2" key="1">
    <citation type="journal article" date="2022" name="Mar. Drugs">
        <title>Bioassay-Guided Fractionation Leads to the Detection of Cholic Acid Generated by the Rare Thalassomonas sp.</title>
        <authorList>
            <person name="Pheiffer F."/>
            <person name="Schneider Y.K."/>
            <person name="Hansen E.H."/>
            <person name="Andersen J.H."/>
            <person name="Isaksson J."/>
            <person name="Busche T."/>
            <person name="R C."/>
            <person name="Kalinowski J."/>
            <person name="Zyl L.V."/>
            <person name="Trindade M."/>
        </authorList>
    </citation>
    <scope>NUCLEOTIDE SEQUENCE [LARGE SCALE GENOMIC DNA]</scope>
    <source>
        <strain evidence="1 2">A5K-61T</strain>
    </source>
</reference>
<organism evidence="1 2">
    <name type="scientific">Thalassomonas haliotis</name>
    <dbReference type="NCBI Taxonomy" id="485448"/>
    <lineage>
        <taxon>Bacteria</taxon>
        <taxon>Pseudomonadati</taxon>
        <taxon>Pseudomonadota</taxon>
        <taxon>Gammaproteobacteria</taxon>
        <taxon>Alteromonadales</taxon>
        <taxon>Colwelliaceae</taxon>
        <taxon>Thalassomonas</taxon>
    </lineage>
</organism>
<evidence type="ECO:0000313" key="2">
    <source>
        <dbReference type="Proteomes" id="UP001215231"/>
    </source>
</evidence>
<keyword evidence="2" id="KW-1185">Reference proteome</keyword>
<gene>
    <name evidence="1" type="ORF">H3N35_07480</name>
</gene>
<evidence type="ECO:0000313" key="1">
    <source>
        <dbReference type="EMBL" id="WDE13271.1"/>
    </source>
</evidence>
<sequence>MITSGLSKAILTDKIALVTIILTLIWVVGDVQERLLSNNQQSSKVTTYPTITPLLLPLLAKDKAEQIQQKYLQYRIAPQAKVSESAGMTAEEQARQHGELTRVFAGEHELKLKAVIESVDKDGVKTSNELMALIAVKNVTTGQTTIESFLQGSQVYGFRLGIENNTQVILTNTSQQGEQKIILSMYALKEEVTN</sequence>
<name>A0ABY7VJN8_9GAMM</name>
<protein>
    <recommendedName>
        <fullName evidence="3">Type II secretion system protein M</fullName>
    </recommendedName>
</protein>
<dbReference type="Proteomes" id="UP001215231">
    <property type="component" value="Chromosome"/>
</dbReference>
<dbReference type="EMBL" id="CP059693">
    <property type="protein sequence ID" value="WDE13271.1"/>
    <property type="molecule type" value="Genomic_DNA"/>
</dbReference>